<evidence type="ECO:0000313" key="3">
    <source>
        <dbReference type="EMBL" id="QHT63643.1"/>
    </source>
</evidence>
<proteinExistence type="predicted"/>
<feature type="transmembrane region" description="Helical" evidence="1">
    <location>
        <begin position="215"/>
        <end position="237"/>
    </location>
</feature>
<keyword evidence="1" id="KW-1133">Transmembrane helix</keyword>
<keyword evidence="1" id="KW-0472">Membrane</keyword>
<dbReference type="InterPro" id="IPR045679">
    <property type="entry name" value="DUF6199"/>
</dbReference>
<dbReference type="RefSeq" id="WP_162360202.1">
    <property type="nucleotide sequence ID" value="NZ_CP048209.1"/>
</dbReference>
<gene>
    <name evidence="3" type="ORF">GXP70_29270</name>
</gene>
<organism evidence="3 4">
    <name type="scientific">Paenibacillus lycopersici</name>
    <dbReference type="NCBI Taxonomy" id="2704462"/>
    <lineage>
        <taxon>Bacteria</taxon>
        <taxon>Bacillati</taxon>
        <taxon>Bacillota</taxon>
        <taxon>Bacilli</taxon>
        <taxon>Bacillales</taxon>
        <taxon>Paenibacillaceae</taxon>
        <taxon>Paenibacillus</taxon>
    </lineage>
</organism>
<evidence type="ECO:0000256" key="1">
    <source>
        <dbReference type="SAM" id="Phobius"/>
    </source>
</evidence>
<protein>
    <recommendedName>
        <fullName evidence="2">DUF6199 domain-containing protein</fullName>
    </recommendedName>
</protein>
<reference evidence="3 4" key="1">
    <citation type="submission" date="2020-01" db="EMBL/GenBank/DDBJ databases">
        <title>Paenibacillus sp. nov., isolated from tomato rhizosphere.</title>
        <authorList>
            <person name="Weon H.-Y."/>
            <person name="Lee S.A."/>
        </authorList>
    </citation>
    <scope>NUCLEOTIDE SEQUENCE [LARGE SCALE GENOMIC DNA]</scope>
    <source>
        <strain evidence="3 4">12200R-189</strain>
    </source>
</reference>
<feature type="domain" description="DUF6199" evidence="2">
    <location>
        <begin position="177"/>
        <end position="236"/>
    </location>
</feature>
<accession>A0A6C0G5F9</accession>
<evidence type="ECO:0000259" key="2">
    <source>
        <dbReference type="Pfam" id="PF19701"/>
    </source>
</evidence>
<evidence type="ECO:0000313" key="4">
    <source>
        <dbReference type="Proteomes" id="UP000476064"/>
    </source>
</evidence>
<dbReference type="KEGG" id="plyc:GXP70_29270"/>
<feature type="transmembrane region" description="Helical" evidence="1">
    <location>
        <begin position="173"/>
        <end position="194"/>
    </location>
</feature>
<dbReference type="Pfam" id="PF19701">
    <property type="entry name" value="DUF6199"/>
    <property type="match status" value="1"/>
</dbReference>
<sequence length="240" mass="26985">MPARTAIMKAIRTPSFVFFASVLLVSVLTGILSKPYFTERVFYLYENAYAFDGENDHLVTYHSSTGGPVQVRIDDELHRTVLVGGQSYSIADKSVPYTARFRVAYPNGHAYKVEGSGSGGLLLSYDDEGNLVSDVQMYANGERIKQEGEEDFPPSALVIAAYPDYHFKRGMPAFLYLALALLVYGWCAFRYEAFQTWTFRLSPQRLMYENPEPSDFYYFMCKAGGIVVMAGSLFVAFKAF</sequence>
<keyword evidence="4" id="KW-1185">Reference proteome</keyword>
<name>A0A6C0G5F9_9BACL</name>
<dbReference type="EMBL" id="CP048209">
    <property type="protein sequence ID" value="QHT63643.1"/>
    <property type="molecule type" value="Genomic_DNA"/>
</dbReference>
<dbReference type="Proteomes" id="UP000476064">
    <property type="component" value="Chromosome"/>
</dbReference>
<dbReference type="AlphaFoldDB" id="A0A6C0G5F9"/>
<keyword evidence="1" id="KW-0812">Transmembrane</keyword>